<dbReference type="SUPFAM" id="SSF111331">
    <property type="entry name" value="NAD kinase/diacylglycerol kinase-like"/>
    <property type="match status" value="1"/>
</dbReference>
<dbReference type="InterPro" id="IPR002504">
    <property type="entry name" value="NADK"/>
</dbReference>
<keyword evidence="1 6" id="KW-0808">Transferase</keyword>
<evidence type="ECO:0000256" key="3">
    <source>
        <dbReference type="ARBA" id="ARBA00022857"/>
    </source>
</evidence>
<keyword evidence="6" id="KW-0067">ATP-binding</keyword>
<feature type="binding site" evidence="6">
    <location>
        <begin position="158"/>
        <end position="159"/>
    </location>
    <ligand>
        <name>NAD(+)</name>
        <dbReference type="ChEBI" id="CHEBI:57540"/>
    </ligand>
</feature>
<comment type="similarity">
    <text evidence="6">Belongs to the NAD kinase family.</text>
</comment>
<dbReference type="InterPro" id="IPR017438">
    <property type="entry name" value="ATP-NAD_kinase_N"/>
</dbReference>
<dbReference type="GO" id="GO:0046872">
    <property type="term" value="F:metal ion binding"/>
    <property type="evidence" value="ECO:0007669"/>
    <property type="project" value="UniProtKB-UniRule"/>
</dbReference>
<dbReference type="GO" id="GO:0006741">
    <property type="term" value="P:NADP+ biosynthetic process"/>
    <property type="evidence" value="ECO:0007669"/>
    <property type="project" value="UniProtKB-UniRule"/>
</dbReference>
<name>A0A346XSM6_9ACTN</name>
<comment type="cofactor">
    <cofactor evidence="6">
        <name>a divalent metal cation</name>
        <dbReference type="ChEBI" id="CHEBI:60240"/>
    </cofactor>
</comment>
<gene>
    <name evidence="6" type="primary">nadK</name>
    <name evidence="7" type="ORF">DVS28_a0516</name>
</gene>
<dbReference type="Gene3D" id="3.40.50.10330">
    <property type="entry name" value="Probable inorganic polyphosphate/atp-NAD kinase, domain 1"/>
    <property type="match status" value="1"/>
</dbReference>
<evidence type="ECO:0000256" key="2">
    <source>
        <dbReference type="ARBA" id="ARBA00022777"/>
    </source>
</evidence>
<protein>
    <recommendedName>
        <fullName evidence="6">NAD kinase</fullName>
        <ecNumber evidence="6">2.7.1.23</ecNumber>
    </recommendedName>
    <alternativeName>
        <fullName evidence="6">ATP-dependent NAD kinase</fullName>
    </alternativeName>
</protein>
<dbReference type="PANTHER" id="PTHR20275:SF0">
    <property type="entry name" value="NAD KINASE"/>
    <property type="match status" value="1"/>
</dbReference>
<evidence type="ECO:0000256" key="6">
    <source>
        <dbReference type="HAMAP-Rule" id="MF_00361"/>
    </source>
</evidence>
<sequence>MQERIYSLGMQVPHRWDGSGRLGDVAYPTGPQHASIDPDPDRPPAIPEAIAFVASGAKSAQEAKVELVDRYGNVPPDEAEVIVALGGDGFMLESMHRYMALQTPIFGMNRGTIGFLMNTYEAEELPHRLARGQHQTLRPLRMTANSEGGNRLDAVAFNEVSMLRQERQAAKLRLFINDRERMEELICDGIIVSTAAGSTAYNLSAHGPIIPIGSPLLALTPISAFRPRRWRGALLPSTVKIRVEVNERWKRPVSAVADHNEARNVTDVEIREDPDSYVELVFDADHNLEERILTEQFAFG</sequence>
<dbReference type="GO" id="GO:0005524">
    <property type="term" value="F:ATP binding"/>
    <property type="evidence" value="ECO:0007669"/>
    <property type="project" value="UniProtKB-KW"/>
</dbReference>
<dbReference type="EMBL" id="CP031165">
    <property type="protein sequence ID" value="AXV05223.1"/>
    <property type="molecule type" value="Genomic_DNA"/>
</dbReference>
<dbReference type="Pfam" id="PF01513">
    <property type="entry name" value="NAD_kinase"/>
    <property type="match status" value="1"/>
</dbReference>
<feature type="binding site" evidence="6">
    <location>
        <position position="188"/>
    </location>
    <ligand>
        <name>NAD(+)</name>
        <dbReference type="ChEBI" id="CHEBI:57540"/>
    </ligand>
</feature>
<dbReference type="Pfam" id="PF20143">
    <property type="entry name" value="NAD_kinase_C"/>
    <property type="match status" value="1"/>
</dbReference>
<dbReference type="Gene3D" id="2.60.200.30">
    <property type="entry name" value="Probable inorganic polyphosphate/atp-NAD kinase, domain 2"/>
    <property type="match status" value="1"/>
</dbReference>
<dbReference type="PANTHER" id="PTHR20275">
    <property type="entry name" value="NAD KINASE"/>
    <property type="match status" value="1"/>
</dbReference>
<feature type="binding site" evidence="6">
    <location>
        <position position="196"/>
    </location>
    <ligand>
        <name>NAD(+)</name>
        <dbReference type="ChEBI" id="CHEBI:57540"/>
    </ligand>
</feature>
<dbReference type="InterPro" id="IPR016064">
    <property type="entry name" value="NAD/diacylglycerol_kinase_sf"/>
</dbReference>
<evidence type="ECO:0000256" key="5">
    <source>
        <dbReference type="ARBA" id="ARBA00047925"/>
    </source>
</evidence>
<dbReference type="Proteomes" id="UP000264006">
    <property type="component" value="Chromosome"/>
</dbReference>
<proteinExistence type="inferred from homology"/>
<dbReference type="EC" id="2.7.1.23" evidence="6"/>
<comment type="subcellular location">
    <subcellularLocation>
        <location evidence="6">Cytoplasm</location>
    </subcellularLocation>
</comment>
<comment type="function">
    <text evidence="6">Involved in the regulation of the intracellular balance of NAD and NADP, and is a key enzyme in the biosynthesis of NADP. Catalyzes specifically the phosphorylation on 2'-hydroxyl of the adenosine moiety of NAD to yield NADP.</text>
</comment>
<dbReference type="GO" id="GO:0019674">
    <property type="term" value="P:NAD+ metabolic process"/>
    <property type="evidence" value="ECO:0007669"/>
    <property type="project" value="InterPro"/>
</dbReference>
<feature type="active site" description="Proton acceptor" evidence="6">
    <location>
        <position position="88"/>
    </location>
</feature>
<reference evidence="7 8" key="1">
    <citation type="submission" date="2018-09" db="EMBL/GenBank/DDBJ databases">
        <title>Complete genome sequence of Euzebya sp. DY32-46 isolated from seawater of Pacific Ocean.</title>
        <authorList>
            <person name="Xu L."/>
            <person name="Wu Y.-H."/>
            <person name="Xu X.-W."/>
        </authorList>
    </citation>
    <scope>NUCLEOTIDE SEQUENCE [LARGE SCALE GENOMIC DNA]</scope>
    <source>
        <strain evidence="7 8">DY32-46</strain>
    </source>
</reference>
<evidence type="ECO:0000256" key="4">
    <source>
        <dbReference type="ARBA" id="ARBA00023027"/>
    </source>
</evidence>
<organism evidence="7 8">
    <name type="scientific">Euzebya pacifica</name>
    <dbReference type="NCBI Taxonomy" id="1608957"/>
    <lineage>
        <taxon>Bacteria</taxon>
        <taxon>Bacillati</taxon>
        <taxon>Actinomycetota</taxon>
        <taxon>Nitriliruptoria</taxon>
        <taxon>Euzebyales</taxon>
    </lineage>
</organism>
<dbReference type="NCBIfam" id="NF003406">
    <property type="entry name" value="PRK04761.1"/>
    <property type="match status" value="1"/>
</dbReference>
<keyword evidence="8" id="KW-1185">Reference proteome</keyword>
<feature type="binding site" evidence="6">
    <location>
        <begin position="199"/>
        <end position="204"/>
    </location>
    <ligand>
        <name>NAD(+)</name>
        <dbReference type="ChEBI" id="CHEBI:57540"/>
    </ligand>
</feature>
<dbReference type="GO" id="GO:0051287">
    <property type="term" value="F:NAD binding"/>
    <property type="evidence" value="ECO:0007669"/>
    <property type="project" value="UniProtKB-ARBA"/>
</dbReference>
<dbReference type="GO" id="GO:0005737">
    <property type="term" value="C:cytoplasm"/>
    <property type="evidence" value="ECO:0007669"/>
    <property type="project" value="UniProtKB-SubCell"/>
</dbReference>
<dbReference type="GO" id="GO:0003951">
    <property type="term" value="F:NAD+ kinase activity"/>
    <property type="evidence" value="ECO:0007669"/>
    <property type="project" value="UniProtKB-UniRule"/>
</dbReference>
<keyword evidence="4 6" id="KW-0520">NAD</keyword>
<evidence type="ECO:0000313" key="7">
    <source>
        <dbReference type="EMBL" id="AXV05223.1"/>
    </source>
</evidence>
<comment type="catalytic activity">
    <reaction evidence="5 6">
        <text>NAD(+) + ATP = ADP + NADP(+) + H(+)</text>
        <dbReference type="Rhea" id="RHEA:18629"/>
        <dbReference type="ChEBI" id="CHEBI:15378"/>
        <dbReference type="ChEBI" id="CHEBI:30616"/>
        <dbReference type="ChEBI" id="CHEBI:57540"/>
        <dbReference type="ChEBI" id="CHEBI:58349"/>
        <dbReference type="ChEBI" id="CHEBI:456216"/>
        <dbReference type="EC" id="2.7.1.23"/>
    </reaction>
</comment>
<feature type="binding site" evidence="6">
    <location>
        <begin position="88"/>
        <end position="89"/>
    </location>
    <ligand>
        <name>NAD(+)</name>
        <dbReference type="ChEBI" id="CHEBI:57540"/>
    </ligand>
</feature>
<keyword evidence="3 6" id="KW-0521">NADP</keyword>
<keyword evidence="2 6" id="KW-0418">Kinase</keyword>
<comment type="caution">
    <text evidence="6">Lacks conserved residue(s) required for the propagation of feature annotation.</text>
</comment>
<accession>A0A346XSM6</accession>
<evidence type="ECO:0000256" key="1">
    <source>
        <dbReference type="ARBA" id="ARBA00022679"/>
    </source>
</evidence>
<feature type="binding site" evidence="6">
    <location>
        <position position="260"/>
    </location>
    <ligand>
        <name>NAD(+)</name>
        <dbReference type="ChEBI" id="CHEBI:57540"/>
    </ligand>
</feature>
<keyword evidence="6" id="KW-0963">Cytoplasm</keyword>
<dbReference type="HAMAP" id="MF_00361">
    <property type="entry name" value="NAD_kinase"/>
    <property type="match status" value="1"/>
</dbReference>
<dbReference type="KEGG" id="euz:DVS28_a0516"/>
<evidence type="ECO:0000313" key="8">
    <source>
        <dbReference type="Proteomes" id="UP000264006"/>
    </source>
</evidence>
<dbReference type="InterPro" id="IPR017437">
    <property type="entry name" value="ATP-NAD_kinase_PpnK-typ_C"/>
</dbReference>
<dbReference type="AlphaFoldDB" id="A0A346XSM6"/>
<keyword evidence="6" id="KW-0547">Nucleotide-binding</keyword>